<name>S5MX07_9CAUD</name>
<sequence>MNYEEILEQLEETQKYLMMVDDYSEEVYQGILTAIQELEYLIEE</sequence>
<organism evidence="1 2">
    <name type="scientific">Enterococcus phage IMEEF1</name>
    <dbReference type="NCBI Taxonomy" id="1351735"/>
    <lineage>
        <taxon>Viruses</taxon>
        <taxon>Duplodnaviria</taxon>
        <taxon>Heunggongvirae</taxon>
        <taxon>Uroviricota</taxon>
        <taxon>Caudoviricetes</taxon>
        <taxon>Saphexavirus</taxon>
        <taxon>Saphexavirus IMEEF1</taxon>
    </lineage>
</organism>
<dbReference type="RefSeq" id="YP_009603907.1">
    <property type="nucleotide sequence ID" value="NC_041959.1"/>
</dbReference>
<keyword evidence="2" id="KW-1185">Reference proteome</keyword>
<evidence type="ECO:0000313" key="1">
    <source>
        <dbReference type="EMBL" id="AGR49007.1"/>
    </source>
</evidence>
<dbReference type="EMBL" id="KF192053">
    <property type="protein sequence ID" value="AGR49007.1"/>
    <property type="molecule type" value="Genomic_DNA"/>
</dbReference>
<proteinExistence type="predicted"/>
<dbReference type="GeneID" id="40079795"/>
<dbReference type="Proteomes" id="UP000015088">
    <property type="component" value="Segment"/>
</dbReference>
<protein>
    <submittedName>
        <fullName evidence="1">Uncharacterized protein</fullName>
    </submittedName>
</protein>
<reference evidence="1 2" key="1">
    <citation type="journal article" date="2013" name="PLoS ONE">
        <title>Characterization of Enterococcus faecalis Phage IME-EF1 and Its Endolysin.</title>
        <authorList>
            <person name="Zhang W."/>
            <person name="Mi Z."/>
            <person name="Yin X."/>
            <person name="Fan H."/>
            <person name="An X."/>
            <person name="Zhang Z."/>
            <person name="Chen J."/>
            <person name="Tong Y."/>
        </authorList>
    </citation>
    <scope>NUCLEOTIDE SEQUENCE [LARGE SCALE GENOMIC DNA]</scope>
</reference>
<evidence type="ECO:0000313" key="2">
    <source>
        <dbReference type="Proteomes" id="UP000015088"/>
    </source>
</evidence>
<dbReference type="KEGG" id="vg:40079795"/>
<accession>S5MX07</accession>
<dbReference type="OrthoDB" id="39379at10239"/>